<dbReference type="RefSeq" id="XP_044567266.1">
    <property type="nucleotide sequence ID" value="XM_044701896.1"/>
</dbReference>
<accession>A0A6A5BWT9</accession>
<evidence type="ECO:0000313" key="12">
    <source>
        <dbReference type="EMBL" id="KAF0982553.1"/>
    </source>
</evidence>
<dbReference type="OrthoDB" id="6425924at2759"/>
<dbReference type="CDD" id="cd01721">
    <property type="entry name" value="Sm_D3"/>
    <property type="match status" value="1"/>
</dbReference>
<dbReference type="GO" id="GO:0000387">
    <property type="term" value="P:spliceosomal snRNP assembly"/>
    <property type="evidence" value="ECO:0007669"/>
    <property type="project" value="UniProtKB-UniRule"/>
</dbReference>
<keyword evidence="7 9" id="KW-0539">Nucleus</keyword>
<dbReference type="Pfam" id="PF01423">
    <property type="entry name" value="LSM"/>
    <property type="match status" value="1"/>
</dbReference>
<evidence type="ECO:0000256" key="1">
    <source>
        <dbReference type="ARBA" id="ARBA00004123"/>
    </source>
</evidence>
<dbReference type="PROSITE" id="PS52002">
    <property type="entry name" value="SM"/>
    <property type="match status" value="1"/>
</dbReference>
<dbReference type="GO" id="GO:0005829">
    <property type="term" value="C:cytosol"/>
    <property type="evidence" value="ECO:0007669"/>
    <property type="project" value="UniProtKB-SubCell"/>
</dbReference>
<comment type="caution">
    <text evidence="12">The sequence shown here is derived from an EMBL/GenBank/DDBJ whole genome shotgun (WGS) entry which is preliminary data.</text>
</comment>
<dbReference type="OMA" id="HEADGHI"/>
<feature type="region of interest" description="Disordered" evidence="10">
    <location>
        <begin position="120"/>
        <end position="140"/>
    </location>
</feature>
<dbReference type="GO" id="GO:0003723">
    <property type="term" value="F:RNA binding"/>
    <property type="evidence" value="ECO:0007669"/>
    <property type="project" value="InterPro"/>
</dbReference>
<comment type="similarity">
    <text evidence="3 9">Belongs to the snRNP core protein family.</text>
</comment>
<sequence>MSSNIGIPIKLLHEAESHIISLETKSGETYRGTLVEAEDSMNVQLTDVTVTHRNGQQSSMNTVYIRGSKIRFFVLPDILQKAPMFKVVDSAVKGQGRGYGSHTKVSRGSGVGLGFGVGRGRLQARGGGRGGGGRGGGQNR</sequence>
<keyword evidence="13" id="KW-1185">Reference proteome</keyword>
<dbReference type="Proteomes" id="UP000444721">
    <property type="component" value="Unassembled WGS sequence"/>
</dbReference>
<gene>
    <name evidence="12" type="ORF">FDP41_011483</name>
</gene>
<protein>
    <recommendedName>
        <fullName evidence="9">Small nuclear ribonucleoprotein Sm D3</fullName>
        <shortName evidence="9">Sm-D3</shortName>
    </recommendedName>
    <alternativeName>
        <fullName evidence="9">snRNP core protein D3</fullName>
    </alternativeName>
</protein>
<evidence type="ECO:0000256" key="6">
    <source>
        <dbReference type="ARBA" id="ARBA00023187"/>
    </source>
</evidence>
<dbReference type="AlphaFoldDB" id="A0A6A5BWT9"/>
<proteinExistence type="inferred from homology"/>
<reference evidence="12 13" key="1">
    <citation type="journal article" date="2019" name="Sci. Rep.">
        <title>Nanopore sequencing improves the draft genome of the human pathogenic amoeba Naegleria fowleri.</title>
        <authorList>
            <person name="Liechti N."/>
            <person name="Schurch N."/>
            <person name="Bruggmann R."/>
            <person name="Wittwer M."/>
        </authorList>
    </citation>
    <scope>NUCLEOTIDE SEQUENCE [LARGE SCALE GENOMIC DNA]</scope>
    <source>
        <strain evidence="12 13">ATCC 30894</strain>
    </source>
</reference>
<evidence type="ECO:0000256" key="4">
    <source>
        <dbReference type="ARBA" id="ARBA00022490"/>
    </source>
</evidence>
<dbReference type="VEuPathDB" id="AmoebaDB:NfTy_018710"/>
<comment type="subcellular location">
    <subcellularLocation>
        <location evidence="2">Cytoplasm</location>
        <location evidence="2">Cytosol</location>
    </subcellularLocation>
    <subcellularLocation>
        <location evidence="1 9">Nucleus</location>
    </subcellularLocation>
</comment>
<evidence type="ECO:0000256" key="7">
    <source>
        <dbReference type="ARBA" id="ARBA00023242"/>
    </source>
</evidence>
<evidence type="ECO:0000256" key="9">
    <source>
        <dbReference type="RuleBase" id="RU365050"/>
    </source>
</evidence>
<keyword evidence="5 9" id="KW-0507">mRNA processing</keyword>
<name>A0A6A5BWT9_NAEFO</name>
<evidence type="ECO:0000256" key="8">
    <source>
        <dbReference type="ARBA" id="ARBA00023274"/>
    </source>
</evidence>
<keyword evidence="8 9" id="KW-0687">Ribonucleoprotein</keyword>
<dbReference type="GO" id="GO:0005681">
    <property type="term" value="C:spliceosomal complex"/>
    <property type="evidence" value="ECO:0007669"/>
    <property type="project" value="InterPro"/>
</dbReference>
<dbReference type="VEuPathDB" id="AmoebaDB:FDP41_011483"/>
<dbReference type="InterPro" id="IPR010920">
    <property type="entry name" value="LSM_dom_sf"/>
</dbReference>
<feature type="domain" description="Sm" evidence="11">
    <location>
        <begin position="7"/>
        <end position="79"/>
    </location>
</feature>
<dbReference type="SUPFAM" id="SSF50182">
    <property type="entry name" value="Sm-like ribonucleoproteins"/>
    <property type="match status" value="1"/>
</dbReference>
<dbReference type="InterPro" id="IPR047575">
    <property type="entry name" value="Sm"/>
</dbReference>
<dbReference type="SMART" id="SM00651">
    <property type="entry name" value="Sm"/>
    <property type="match status" value="1"/>
</dbReference>
<dbReference type="InterPro" id="IPR027141">
    <property type="entry name" value="LSm4/Sm_D1/D3"/>
</dbReference>
<dbReference type="EMBL" id="VFQX01000009">
    <property type="protein sequence ID" value="KAF0982553.1"/>
    <property type="molecule type" value="Genomic_DNA"/>
</dbReference>
<dbReference type="InterPro" id="IPR034099">
    <property type="entry name" value="SmD3"/>
</dbReference>
<evidence type="ECO:0000313" key="13">
    <source>
        <dbReference type="Proteomes" id="UP000444721"/>
    </source>
</evidence>
<keyword evidence="4" id="KW-0963">Cytoplasm</keyword>
<dbReference type="VEuPathDB" id="AmoebaDB:NF0029200"/>
<dbReference type="PANTHER" id="PTHR23338">
    <property type="entry name" value="SMALL NUCLEAR RIBONUCLEOPROTEIN SM"/>
    <property type="match status" value="1"/>
</dbReference>
<dbReference type="Gene3D" id="2.30.30.100">
    <property type="match status" value="1"/>
</dbReference>
<evidence type="ECO:0000256" key="3">
    <source>
        <dbReference type="ARBA" id="ARBA00008146"/>
    </source>
</evidence>
<dbReference type="GeneID" id="68118698"/>
<organism evidence="12 13">
    <name type="scientific">Naegleria fowleri</name>
    <name type="common">Brain eating amoeba</name>
    <dbReference type="NCBI Taxonomy" id="5763"/>
    <lineage>
        <taxon>Eukaryota</taxon>
        <taxon>Discoba</taxon>
        <taxon>Heterolobosea</taxon>
        <taxon>Tetramitia</taxon>
        <taxon>Eutetramitia</taxon>
        <taxon>Vahlkampfiidae</taxon>
        <taxon>Naegleria</taxon>
    </lineage>
</organism>
<dbReference type="FunFam" id="2.30.30.100:FF:000002">
    <property type="entry name" value="Small nuclear ribonucleoprotein Sm D3"/>
    <property type="match status" value="1"/>
</dbReference>
<dbReference type="InterPro" id="IPR001163">
    <property type="entry name" value="Sm_dom_euk/arc"/>
</dbReference>
<evidence type="ECO:0000256" key="5">
    <source>
        <dbReference type="ARBA" id="ARBA00022664"/>
    </source>
</evidence>
<evidence type="ECO:0000259" key="11">
    <source>
        <dbReference type="PROSITE" id="PS52002"/>
    </source>
</evidence>
<evidence type="ECO:0000256" key="2">
    <source>
        <dbReference type="ARBA" id="ARBA00004514"/>
    </source>
</evidence>
<keyword evidence="6 9" id="KW-0508">mRNA splicing</keyword>
<evidence type="ECO:0000256" key="10">
    <source>
        <dbReference type="SAM" id="MobiDB-lite"/>
    </source>
</evidence>